<feature type="domain" description="Conserved oligomeric Golgi complex subunit 5 N-terminal" evidence="5">
    <location>
        <begin position="18"/>
        <end position="143"/>
    </location>
</feature>
<sequence length="793" mass="90777">MTSDLPEPDLYIGKHYKSFLSNNFDPKEYANSTINSTSESDGDITISLAKLSFGIDNLNKQLHDQVIAHFEDLISQASGIRDLEIVLKSVKEGVNSLTSSLERLKTKIHAPYTQIKNYTLQLERYQTASDLLRNIVRFFHLARLLEGQLSEINNEDEKAIEYVKAAPILGELEILLKEVDFEGIELVQAQIPEIQKSKDKITVETFQLLQKGIDCQNEADIILCIQIFKELHEIGESILKYVDDIYEKLLEQIKDVVDVNLLQKEVKDSGVIPMKGIRRLGTEPSTGASSVWTSTLWKRMEILMNEICESYPMTGLSYLEDDSILDTEFLQHYWKLLSQNFGRELKEATKGNTFMQQTLINGYPKLIRLFRDFFTKLEEHGHLKLDGEFQSQETLIMLHSILSFETGYLERSIIRLFDPINVAFPAGIHRTPPSKSDVTNIVRAISTELAAVRIDPHLLRSVAKNVVKALNLFGAKAENMAIVDSSAYQVTGPGPCTASQNTNFELINSLYALHQSAWKVLEEYPDNITEIVFDAVENTRKVMQNIVDPLFHHIRKEFESTILKIHREDFSRQLSINFMLTEAQCSTYMIELSNRMNYVQKELFSKISCGLNSKEWTKELGKRILYFWLLHASLVRPLTENGKKKLTRDMGQLEFSLNQLLIENGSSIEELGDEYNALRAFKQLLFLDKSHIAEDQYISNLPLLILIHHIIVSSSTSTQNINTVNTLQLPYKIYGWTEADYSKWLDEHNESEGIDLVKGCLRTNSELKSSNEEELFEEKLVRKLLKERAGIEV</sequence>
<dbReference type="Pfam" id="PF10392">
    <property type="entry name" value="COG5_N"/>
    <property type="match status" value="1"/>
</dbReference>
<dbReference type="GO" id="GO:0000139">
    <property type="term" value="C:Golgi membrane"/>
    <property type="evidence" value="ECO:0007669"/>
    <property type="project" value="UniProtKB-SubCell"/>
</dbReference>
<dbReference type="PANTHER" id="PTHR13228:SF3">
    <property type="entry name" value="CONSERVED OLIGOMERIC GOLGI COMPLEX SUBUNIT 5"/>
    <property type="match status" value="1"/>
</dbReference>
<evidence type="ECO:0000259" key="5">
    <source>
        <dbReference type="Pfam" id="PF10392"/>
    </source>
</evidence>
<comment type="caution">
    <text evidence="7">The sequence shown here is derived from an EMBL/GenBank/DDBJ whole genome shotgun (WGS) entry which is preliminary data.</text>
</comment>
<dbReference type="Proteomes" id="UP000789706">
    <property type="component" value="Unassembled WGS sequence"/>
</dbReference>
<accession>A0A9N9BFU5</accession>
<comment type="subcellular location">
    <subcellularLocation>
        <location evidence="1">Golgi apparatus membrane</location>
        <topology evidence="1">Peripheral membrane protein</topology>
    </subcellularLocation>
</comment>
<evidence type="ECO:0000256" key="1">
    <source>
        <dbReference type="ARBA" id="ARBA00004395"/>
    </source>
</evidence>
<dbReference type="InterPro" id="IPR019465">
    <property type="entry name" value="Cog5"/>
</dbReference>
<dbReference type="InterPro" id="IPR049176">
    <property type="entry name" value="COG5_N"/>
</dbReference>
<evidence type="ECO:0000256" key="3">
    <source>
        <dbReference type="ARBA" id="ARBA00023034"/>
    </source>
</evidence>
<dbReference type="GO" id="GO:0006891">
    <property type="term" value="P:intra-Golgi vesicle-mediated transport"/>
    <property type="evidence" value="ECO:0007669"/>
    <property type="project" value="InterPro"/>
</dbReference>
<dbReference type="OrthoDB" id="18786at2759"/>
<keyword evidence="3" id="KW-0333">Golgi apparatus</keyword>
<evidence type="ECO:0000259" key="6">
    <source>
        <dbReference type="Pfam" id="PF20649"/>
    </source>
</evidence>
<dbReference type="InterPro" id="IPR048485">
    <property type="entry name" value="COG5_helical"/>
</dbReference>
<feature type="domain" description="Conserved oligomeric Golgi complex subunit 5 helical" evidence="6">
    <location>
        <begin position="181"/>
        <end position="374"/>
    </location>
</feature>
<evidence type="ECO:0000313" key="8">
    <source>
        <dbReference type="Proteomes" id="UP000789706"/>
    </source>
</evidence>
<dbReference type="GO" id="GO:0017119">
    <property type="term" value="C:Golgi transport complex"/>
    <property type="evidence" value="ECO:0007669"/>
    <property type="project" value="InterPro"/>
</dbReference>
<evidence type="ECO:0000256" key="4">
    <source>
        <dbReference type="ARBA" id="ARBA00023136"/>
    </source>
</evidence>
<keyword evidence="4" id="KW-0472">Membrane</keyword>
<evidence type="ECO:0000256" key="2">
    <source>
        <dbReference type="ARBA" id="ARBA00020974"/>
    </source>
</evidence>
<dbReference type="AlphaFoldDB" id="A0A9N9BFU5"/>
<proteinExistence type="predicted"/>
<dbReference type="PANTHER" id="PTHR13228">
    <property type="entry name" value="CONSERVED OLIGOMERIC GOLGI COMPLEX COMPONENT 5"/>
    <property type="match status" value="1"/>
</dbReference>
<evidence type="ECO:0000313" key="7">
    <source>
        <dbReference type="EMBL" id="CAG8566458.1"/>
    </source>
</evidence>
<dbReference type="Pfam" id="PF20649">
    <property type="entry name" value="COG5_C"/>
    <property type="match status" value="1"/>
</dbReference>
<gene>
    <name evidence="7" type="ORF">DEBURN_LOCUS7852</name>
</gene>
<organism evidence="7 8">
    <name type="scientific">Diversispora eburnea</name>
    <dbReference type="NCBI Taxonomy" id="1213867"/>
    <lineage>
        <taxon>Eukaryota</taxon>
        <taxon>Fungi</taxon>
        <taxon>Fungi incertae sedis</taxon>
        <taxon>Mucoromycota</taxon>
        <taxon>Glomeromycotina</taxon>
        <taxon>Glomeromycetes</taxon>
        <taxon>Diversisporales</taxon>
        <taxon>Diversisporaceae</taxon>
        <taxon>Diversispora</taxon>
    </lineage>
</organism>
<reference evidence="7" key="1">
    <citation type="submission" date="2021-06" db="EMBL/GenBank/DDBJ databases">
        <authorList>
            <person name="Kallberg Y."/>
            <person name="Tangrot J."/>
            <person name="Rosling A."/>
        </authorList>
    </citation>
    <scope>NUCLEOTIDE SEQUENCE</scope>
    <source>
        <strain evidence="7">AZ414A</strain>
    </source>
</reference>
<dbReference type="EMBL" id="CAJVPK010001029">
    <property type="protein sequence ID" value="CAG8566458.1"/>
    <property type="molecule type" value="Genomic_DNA"/>
</dbReference>
<name>A0A9N9BFU5_9GLOM</name>
<keyword evidence="8" id="KW-1185">Reference proteome</keyword>
<protein>
    <recommendedName>
        <fullName evidence="2">Conserved oligomeric Golgi complex subunit 5</fullName>
    </recommendedName>
</protein>